<dbReference type="InterPro" id="IPR036890">
    <property type="entry name" value="HATPase_C_sf"/>
</dbReference>
<dbReference type="InterPro" id="IPR003661">
    <property type="entry name" value="HisK_dim/P_dom"/>
</dbReference>
<keyword evidence="3" id="KW-0597">Phosphoprotein</keyword>
<dbReference type="SMART" id="SM00388">
    <property type="entry name" value="HisKA"/>
    <property type="match status" value="1"/>
</dbReference>
<dbReference type="PRINTS" id="PR00344">
    <property type="entry name" value="BCTRLSENSOR"/>
</dbReference>
<proteinExistence type="predicted"/>
<dbReference type="PROSITE" id="PS50109">
    <property type="entry name" value="HIS_KIN"/>
    <property type="match status" value="1"/>
</dbReference>
<dbReference type="GO" id="GO:0016301">
    <property type="term" value="F:kinase activity"/>
    <property type="evidence" value="ECO:0007669"/>
    <property type="project" value="UniProtKB-KW"/>
</dbReference>
<accession>A0ABT6JI36</accession>
<reference evidence="5 6" key="1">
    <citation type="submission" date="2023-04" db="EMBL/GenBank/DDBJ databases">
        <title>Luteimonas sp. M1R5S18.</title>
        <authorList>
            <person name="Sun J.-Q."/>
        </authorList>
    </citation>
    <scope>NUCLEOTIDE SEQUENCE [LARGE SCALE GENOMIC DNA]</scope>
    <source>
        <strain evidence="5 6">M1R5S18</strain>
    </source>
</reference>
<dbReference type="EC" id="2.7.13.3" evidence="2"/>
<comment type="caution">
    <text evidence="5">The sequence shown here is derived from an EMBL/GenBank/DDBJ whole genome shotgun (WGS) entry which is preliminary data.</text>
</comment>
<dbReference type="InterPro" id="IPR004358">
    <property type="entry name" value="Sig_transdc_His_kin-like_C"/>
</dbReference>
<dbReference type="InterPro" id="IPR036097">
    <property type="entry name" value="HisK_dim/P_sf"/>
</dbReference>
<dbReference type="CDD" id="cd00082">
    <property type="entry name" value="HisKA"/>
    <property type="match status" value="1"/>
</dbReference>
<evidence type="ECO:0000259" key="4">
    <source>
        <dbReference type="PROSITE" id="PS50109"/>
    </source>
</evidence>
<dbReference type="InterPro" id="IPR005467">
    <property type="entry name" value="His_kinase_dom"/>
</dbReference>
<dbReference type="SUPFAM" id="SSF47384">
    <property type="entry name" value="Homodimeric domain of signal transducing histidine kinase"/>
    <property type="match status" value="1"/>
</dbReference>
<keyword evidence="6" id="KW-1185">Reference proteome</keyword>
<evidence type="ECO:0000256" key="2">
    <source>
        <dbReference type="ARBA" id="ARBA00012438"/>
    </source>
</evidence>
<dbReference type="RefSeq" id="WP_280600726.1">
    <property type="nucleotide sequence ID" value="NZ_JARXRN010000021.1"/>
</dbReference>
<dbReference type="PANTHER" id="PTHR43547">
    <property type="entry name" value="TWO-COMPONENT HISTIDINE KINASE"/>
    <property type="match status" value="1"/>
</dbReference>
<dbReference type="InterPro" id="IPR003594">
    <property type="entry name" value="HATPase_dom"/>
</dbReference>
<dbReference type="Gene3D" id="1.10.287.130">
    <property type="match status" value="1"/>
</dbReference>
<evidence type="ECO:0000256" key="3">
    <source>
        <dbReference type="ARBA" id="ARBA00022553"/>
    </source>
</evidence>
<comment type="catalytic activity">
    <reaction evidence="1">
        <text>ATP + protein L-histidine = ADP + protein N-phospho-L-histidine.</text>
        <dbReference type="EC" id="2.7.13.3"/>
    </reaction>
</comment>
<feature type="domain" description="Histidine kinase" evidence="4">
    <location>
        <begin position="159"/>
        <end position="374"/>
    </location>
</feature>
<dbReference type="Gene3D" id="3.30.565.10">
    <property type="entry name" value="Histidine kinase-like ATPase, C-terminal domain"/>
    <property type="match status" value="1"/>
</dbReference>
<name>A0ABT6JI36_9GAMM</name>
<dbReference type="PANTHER" id="PTHR43547:SF2">
    <property type="entry name" value="HYBRID SIGNAL TRANSDUCTION HISTIDINE KINASE C"/>
    <property type="match status" value="1"/>
</dbReference>
<dbReference type="CDD" id="cd00075">
    <property type="entry name" value="HATPase"/>
    <property type="match status" value="1"/>
</dbReference>
<dbReference type="Pfam" id="PF02518">
    <property type="entry name" value="HATPase_c"/>
    <property type="match status" value="1"/>
</dbReference>
<organism evidence="5 6">
    <name type="scientific">Luteimonas rhizosphaericola</name>
    <dbReference type="NCBI Taxonomy" id="3042024"/>
    <lineage>
        <taxon>Bacteria</taxon>
        <taxon>Pseudomonadati</taxon>
        <taxon>Pseudomonadota</taxon>
        <taxon>Gammaproteobacteria</taxon>
        <taxon>Lysobacterales</taxon>
        <taxon>Lysobacteraceae</taxon>
        <taxon>Luteimonas</taxon>
    </lineage>
</organism>
<keyword evidence="5" id="KW-0418">Kinase</keyword>
<evidence type="ECO:0000313" key="5">
    <source>
        <dbReference type="EMBL" id="MDH5830187.1"/>
    </source>
</evidence>
<dbReference type="EMBL" id="JARXRN010000021">
    <property type="protein sequence ID" value="MDH5830187.1"/>
    <property type="molecule type" value="Genomic_DNA"/>
</dbReference>
<dbReference type="SUPFAM" id="SSF55874">
    <property type="entry name" value="ATPase domain of HSP90 chaperone/DNA topoisomerase II/histidine kinase"/>
    <property type="match status" value="1"/>
</dbReference>
<dbReference type="Proteomes" id="UP001156831">
    <property type="component" value="Unassembled WGS sequence"/>
</dbReference>
<gene>
    <name evidence="5" type="ORF">QFW80_06605</name>
</gene>
<sequence length="374" mass="41386">MDQSLADFLEHNAETVISDAVEFARTIDVGRTLDDVTLRDHLPEIISTVVADLRRPQTRREEIEKSEGRAVPAAGAPISAAGTHALHRALSGYSISNLVAEYRALRASVLRKWMEVPERAARGPGEITRFNEAIDEAITESVRHYADEVERWRNLFLGVLGHDLRSPLTAILLTSESIARSVAGQPVERAAQRLVRSTEHMCDLLDKLLVYNRAQMGIAFEIRREPVDLGVACAEEIEHLRSSFPMASIRFDAEGDLQGRFDAARIREVLDNLVVNADKYGTRGGEIQVRLRGDGGKVHLSVRNAGQPIPREKLEVLFEPLIRGAVVASSDEEERTSLGLGLFIVSEIVKAHGGRITAESDDGFTAFHIELPRH</sequence>
<dbReference type="SMART" id="SM00387">
    <property type="entry name" value="HATPase_c"/>
    <property type="match status" value="1"/>
</dbReference>
<evidence type="ECO:0000313" key="6">
    <source>
        <dbReference type="Proteomes" id="UP001156831"/>
    </source>
</evidence>
<keyword evidence="5" id="KW-0808">Transferase</keyword>
<protein>
    <recommendedName>
        <fullName evidence="2">histidine kinase</fullName>
        <ecNumber evidence="2">2.7.13.3</ecNumber>
    </recommendedName>
</protein>
<evidence type="ECO:0000256" key="1">
    <source>
        <dbReference type="ARBA" id="ARBA00000085"/>
    </source>
</evidence>
<dbReference type="Pfam" id="PF00512">
    <property type="entry name" value="HisKA"/>
    <property type="match status" value="1"/>
</dbReference>